<evidence type="ECO:0000313" key="1">
    <source>
        <dbReference type="EMBL" id="MBY8823783.1"/>
    </source>
</evidence>
<gene>
    <name evidence="1" type="ORF">K7G82_15870</name>
</gene>
<keyword evidence="2" id="KW-1185">Reference proteome</keyword>
<dbReference type="EMBL" id="JAINVV010000007">
    <property type="protein sequence ID" value="MBY8823783.1"/>
    <property type="molecule type" value="Genomic_DNA"/>
</dbReference>
<dbReference type="Proteomes" id="UP000706039">
    <property type="component" value="Unassembled WGS sequence"/>
</dbReference>
<sequence>MTKYPILLPLLMLAGCATPETRLRTGLMDAGLSERMAGCMADRMINELSIVQLRRLQSLGSLKGAQARALSVADFLHKVRALRDPEILSETSKAAGACALGL</sequence>
<protein>
    <recommendedName>
        <fullName evidence="3">Lipoprotein</fullName>
    </recommendedName>
</protein>
<name>A0ABS7PR89_9SPHN</name>
<evidence type="ECO:0000313" key="2">
    <source>
        <dbReference type="Proteomes" id="UP000706039"/>
    </source>
</evidence>
<evidence type="ECO:0008006" key="3">
    <source>
        <dbReference type="Google" id="ProtNLM"/>
    </source>
</evidence>
<dbReference type="RefSeq" id="WP_222990890.1">
    <property type="nucleotide sequence ID" value="NZ_JAINVV010000007.1"/>
</dbReference>
<accession>A0ABS7PR89</accession>
<organism evidence="1 2">
    <name type="scientific">Sphingomonas colocasiae</name>
    <dbReference type="NCBI Taxonomy" id="1848973"/>
    <lineage>
        <taxon>Bacteria</taxon>
        <taxon>Pseudomonadati</taxon>
        <taxon>Pseudomonadota</taxon>
        <taxon>Alphaproteobacteria</taxon>
        <taxon>Sphingomonadales</taxon>
        <taxon>Sphingomonadaceae</taxon>
        <taxon>Sphingomonas</taxon>
    </lineage>
</organism>
<dbReference type="PROSITE" id="PS51257">
    <property type="entry name" value="PROKAR_LIPOPROTEIN"/>
    <property type="match status" value="1"/>
</dbReference>
<proteinExistence type="predicted"/>
<reference evidence="1 2" key="1">
    <citation type="submission" date="2021-08" db="EMBL/GenBank/DDBJ databases">
        <authorList>
            <person name="Tuo L."/>
        </authorList>
    </citation>
    <scope>NUCLEOTIDE SEQUENCE [LARGE SCALE GENOMIC DNA]</scope>
    <source>
        <strain evidence="1 2">JCM 31229</strain>
    </source>
</reference>
<comment type="caution">
    <text evidence="1">The sequence shown here is derived from an EMBL/GenBank/DDBJ whole genome shotgun (WGS) entry which is preliminary data.</text>
</comment>